<accession>A0A2S2Q7I8</accession>
<dbReference type="InterPro" id="IPR001007">
    <property type="entry name" value="VWF_dom"/>
</dbReference>
<protein>
    <submittedName>
        <fullName evidence="3">Dorsal-ventral patterning protein Sog</fullName>
    </submittedName>
</protein>
<dbReference type="GO" id="GO:0005615">
    <property type="term" value="C:extracellular space"/>
    <property type="evidence" value="ECO:0007669"/>
    <property type="project" value="TreeGrafter"/>
</dbReference>
<dbReference type="GO" id="GO:0009953">
    <property type="term" value="P:dorsal/ventral pattern formation"/>
    <property type="evidence" value="ECO:0007669"/>
    <property type="project" value="TreeGrafter"/>
</dbReference>
<feature type="domain" description="VWFC" evidence="2">
    <location>
        <begin position="46"/>
        <end position="121"/>
    </location>
</feature>
<dbReference type="PROSITE" id="PS50184">
    <property type="entry name" value="VWFC_2"/>
    <property type="match status" value="1"/>
</dbReference>
<name>A0A2S2Q7I8_9HEMI</name>
<reference evidence="3" key="1">
    <citation type="submission" date="2018-04" db="EMBL/GenBank/DDBJ databases">
        <title>Transcriptome assembly of Sipha flava.</title>
        <authorList>
            <person name="Scully E.D."/>
            <person name="Geib S.M."/>
            <person name="Palmer N.A."/>
            <person name="Koch K."/>
            <person name="Bradshaw J."/>
            <person name="Heng-Moss T."/>
            <person name="Sarath G."/>
        </authorList>
    </citation>
    <scope>NUCLEOTIDE SEQUENCE</scope>
</reference>
<feature type="chain" id="PRO_5015647400" evidence="1">
    <location>
        <begin position="26"/>
        <end position="348"/>
    </location>
</feature>
<dbReference type="GO" id="GO:0030514">
    <property type="term" value="P:negative regulation of BMP signaling pathway"/>
    <property type="evidence" value="ECO:0007669"/>
    <property type="project" value="TreeGrafter"/>
</dbReference>
<proteinExistence type="predicted"/>
<sequence length="348" mass="39768">MVVCKCTAAAVLCVLVTILATVALAARKHSPLLEDNALPKKPSRVTECQFGKQLKEIGSTWYADLGPPFGVMYCIKCECVQVQKKRRIIGRVQCRNIKNDCPKPNCEEPILLPGKCCKSCPGDEANDFVQDPPDDEEKSMKHFAAILTGQSSRSGDPKKMDFLPTSAQETGLDYVATGRFTFYRKHLYFSFYTNKPDRPKTVQFVDTNGNIIEEIVSPPTARFLIDAVAEHHLSEPDWENLRRLASRVQRLQAVVARRKDVRVAGLGYGNHRRSSLQVSSVGHRNIQLTAHRHETGLWWYEHRFHIDRIAVHTHANHVQRPVWWSRHWIIFGQTEVCRERAYRCGRNH</sequence>
<dbReference type="PANTHER" id="PTHR46526">
    <property type="entry name" value="CHORDIN"/>
    <property type="match status" value="1"/>
</dbReference>
<dbReference type="SUPFAM" id="SSF57603">
    <property type="entry name" value="FnI-like domain"/>
    <property type="match status" value="1"/>
</dbReference>
<evidence type="ECO:0000256" key="1">
    <source>
        <dbReference type="SAM" id="SignalP"/>
    </source>
</evidence>
<dbReference type="GO" id="GO:0036122">
    <property type="term" value="F:BMP binding"/>
    <property type="evidence" value="ECO:0007669"/>
    <property type="project" value="TreeGrafter"/>
</dbReference>
<dbReference type="EMBL" id="GGMS01004481">
    <property type="protein sequence ID" value="MBY73684.1"/>
    <property type="molecule type" value="Transcribed_RNA"/>
</dbReference>
<keyword evidence="1" id="KW-0732">Signal</keyword>
<organism evidence="3">
    <name type="scientific">Sipha flava</name>
    <name type="common">yellow sugarcane aphid</name>
    <dbReference type="NCBI Taxonomy" id="143950"/>
    <lineage>
        <taxon>Eukaryota</taxon>
        <taxon>Metazoa</taxon>
        <taxon>Ecdysozoa</taxon>
        <taxon>Arthropoda</taxon>
        <taxon>Hexapoda</taxon>
        <taxon>Insecta</taxon>
        <taxon>Pterygota</taxon>
        <taxon>Neoptera</taxon>
        <taxon>Paraneoptera</taxon>
        <taxon>Hemiptera</taxon>
        <taxon>Sternorrhyncha</taxon>
        <taxon>Aphidomorpha</taxon>
        <taxon>Aphidoidea</taxon>
        <taxon>Aphididae</taxon>
        <taxon>Sipha</taxon>
    </lineage>
</organism>
<dbReference type="InterPro" id="IPR052278">
    <property type="entry name" value="Chordin-like_regulators"/>
</dbReference>
<feature type="signal peptide" evidence="1">
    <location>
        <begin position="1"/>
        <end position="25"/>
    </location>
</feature>
<dbReference type="PANTHER" id="PTHR46526:SF1">
    <property type="entry name" value="CHORDIN"/>
    <property type="match status" value="1"/>
</dbReference>
<dbReference type="Pfam" id="PF00093">
    <property type="entry name" value="VWC"/>
    <property type="match status" value="1"/>
</dbReference>
<dbReference type="OrthoDB" id="9829321at2759"/>
<gene>
    <name evidence="3" type="primary">sog_0</name>
    <name evidence="3" type="ORF">g.125116</name>
</gene>
<evidence type="ECO:0000313" key="3">
    <source>
        <dbReference type="EMBL" id="MBY73684.1"/>
    </source>
</evidence>
<dbReference type="AlphaFoldDB" id="A0A2S2Q7I8"/>
<evidence type="ECO:0000259" key="2">
    <source>
        <dbReference type="PROSITE" id="PS50184"/>
    </source>
</evidence>